<feature type="binding site" evidence="16">
    <location>
        <position position="294"/>
    </location>
    <ligand>
        <name>thiamine diphosphate</name>
        <dbReference type="ChEBI" id="CHEBI:58937"/>
    </ligand>
</feature>
<keyword evidence="10 17" id="KW-0460">Magnesium</keyword>
<reference evidence="21 22" key="1">
    <citation type="journal article" date="2011" name="J. Bacteriol.">
        <title>Complete genome sequences of the chemolithoautotrophic Oligotropha carboxidovorans strains OM4 and OM5.</title>
        <authorList>
            <person name="Volland S."/>
            <person name="Rachinger M."/>
            <person name="Strittmatter A."/>
            <person name="Daniel R."/>
            <person name="Gottschalk G."/>
            <person name="Meyer O."/>
        </authorList>
    </citation>
    <scope>NUCLEOTIDE SEQUENCE [LARGE SCALE GENOMIC DNA]</scope>
    <source>
        <strain evidence="22">ATCC 49405 / DSM 1227 / KCTC 32145 / OM5</strain>
    </source>
</reference>
<feature type="binding site" evidence="16">
    <location>
        <begin position="147"/>
        <end position="149"/>
    </location>
    <ligand>
        <name>thiamine diphosphate</name>
        <dbReference type="ChEBI" id="CHEBI:58937"/>
    </ligand>
</feature>
<dbReference type="NCBIfam" id="TIGR00232">
    <property type="entry name" value="tktlase_bact"/>
    <property type="match status" value="1"/>
</dbReference>
<dbReference type="Pfam" id="PF02779">
    <property type="entry name" value="Transket_pyr"/>
    <property type="match status" value="1"/>
</dbReference>
<comment type="subunit">
    <text evidence="4">Homodimer.</text>
</comment>
<comment type="cofactor">
    <cofactor evidence="16">
        <name>thiamine diphosphate</name>
        <dbReference type="ChEBI" id="CHEBI:58937"/>
    </cofactor>
    <text evidence="16">Binds 1 thiamine pyrophosphate per subunit. During the reaction, the substrate forms a covalent intermediate with the cofactor.</text>
</comment>
<feature type="binding site" evidence="17">
    <location>
        <position position="218"/>
    </location>
    <ligand>
        <name>Mg(2+)</name>
        <dbReference type="ChEBI" id="CHEBI:18420"/>
    </ligand>
</feature>
<evidence type="ECO:0000256" key="4">
    <source>
        <dbReference type="ARBA" id="ARBA00011738"/>
    </source>
</evidence>
<comment type="cofactor">
    <cofactor evidence="17">
        <name>Mg(2+)</name>
        <dbReference type="ChEBI" id="CHEBI:18420"/>
    </cofactor>
    <text evidence="17">Binds 1 Mg(2+) ion per subunit. Can also utilize other divalent metal cations, such as Ca(2+), Mn(2+) and Co(2+).</text>
</comment>
<feature type="site" description="Important for catalytic activity" evidence="18">
    <location>
        <position position="47"/>
    </location>
</feature>
<dbReference type="GO" id="GO:0046872">
    <property type="term" value="F:metal ion binding"/>
    <property type="evidence" value="ECO:0007669"/>
    <property type="project" value="UniProtKB-KW"/>
</dbReference>
<dbReference type="InterPro" id="IPR005474">
    <property type="entry name" value="Transketolase_N"/>
</dbReference>
<dbReference type="Gene3D" id="3.40.50.970">
    <property type="match status" value="2"/>
</dbReference>
<protein>
    <recommendedName>
        <fullName evidence="5 13">Transketolase</fullName>
        <ecNumber evidence="5 13">2.2.1.1</ecNumber>
    </recommendedName>
</protein>
<dbReference type="FunFam" id="3.40.50.970:FF:000004">
    <property type="entry name" value="Transketolase"/>
    <property type="match status" value="1"/>
</dbReference>
<feature type="binding site" evidence="17">
    <location>
        <position position="220"/>
    </location>
    <ligand>
        <name>Mg(2+)</name>
        <dbReference type="ChEBI" id="CHEBI:18420"/>
    </ligand>
</feature>
<accession>F8BXA4</accession>
<evidence type="ECO:0000256" key="15">
    <source>
        <dbReference type="PIRSR" id="PIRSR605478-2"/>
    </source>
</evidence>
<evidence type="ECO:0000256" key="14">
    <source>
        <dbReference type="PIRSR" id="PIRSR605478-1"/>
    </source>
</evidence>
<dbReference type="InterPro" id="IPR033247">
    <property type="entry name" value="Transketolase_fam"/>
</dbReference>
<name>F8BXA4_AFIC5</name>
<dbReference type="AlphaFoldDB" id="F8BXA4"/>
<dbReference type="PROSITE" id="PS00802">
    <property type="entry name" value="TRANSKETOLASE_2"/>
    <property type="match status" value="1"/>
</dbReference>
<evidence type="ECO:0000256" key="13">
    <source>
        <dbReference type="NCBIfam" id="TIGR00232"/>
    </source>
</evidence>
<evidence type="ECO:0000256" key="17">
    <source>
        <dbReference type="PIRSR" id="PIRSR605478-4"/>
    </source>
</evidence>
<feature type="binding site" evidence="16">
    <location>
        <position position="87"/>
    </location>
    <ligand>
        <name>thiamine diphosphate</name>
        <dbReference type="ChEBI" id="CHEBI:58937"/>
    </ligand>
</feature>
<feature type="binding site" evidence="17">
    <location>
        <position position="188"/>
    </location>
    <ligand>
        <name>Mg(2+)</name>
        <dbReference type="ChEBI" id="CHEBI:18420"/>
    </ligand>
</feature>
<feature type="binding site" evidence="15">
    <location>
        <position position="390"/>
    </location>
    <ligand>
        <name>substrate</name>
    </ligand>
</feature>
<dbReference type="GO" id="GO:0009052">
    <property type="term" value="P:pentose-phosphate shunt, non-oxidative branch"/>
    <property type="evidence" value="ECO:0007669"/>
    <property type="project" value="UniProtKB-ARBA"/>
</dbReference>
<dbReference type="InterPro" id="IPR005475">
    <property type="entry name" value="Transketolase-like_Pyr-bd"/>
</dbReference>
<feature type="binding site" evidence="16">
    <location>
        <position position="189"/>
    </location>
    <ligand>
        <name>thiamine diphosphate</name>
        <dbReference type="ChEBI" id="CHEBI:58937"/>
    </ligand>
</feature>
<feature type="binding site" evidence="16">
    <location>
        <position position="218"/>
    </location>
    <ligand>
        <name>thiamine diphosphate</name>
        <dbReference type="ChEBI" id="CHEBI:58937"/>
    </ligand>
</feature>
<feature type="region of interest" description="Disordered" evidence="19">
    <location>
        <begin position="1"/>
        <end position="23"/>
    </location>
</feature>
<dbReference type="InterPro" id="IPR029061">
    <property type="entry name" value="THDP-binding"/>
</dbReference>
<comment type="similarity">
    <text evidence="3">Belongs to the transketolase family.</text>
</comment>
<feature type="binding site" evidence="15">
    <location>
        <position position="294"/>
    </location>
    <ligand>
        <name>substrate</name>
    </ligand>
</feature>
<keyword evidence="9" id="KW-0106">Calcium</keyword>
<feature type="site" description="Important for catalytic activity" evidence="18">
    <location>
        <position position="294"/>
    </location>
</feature>
<dbReference type="eggNOG" id="COG0021">
    <property type="taxonomic scope" value="Bacteria"/>
</dbReference>
<evidence type="ECO:0000256" key="19">
    <source>
        <dbReference type="SAM" id="MobiDB-lite"/>
    </source>
</evidence>
<evidence type="ECO:0000256" key="16">
    <source>
        <dbReference type="PIRSR" id="PIRSR605478-3"/>
    </source>
</evidence>
<dbReference type="InterPro" id="IPR020826">
    <property type="entry name" value="Transketolase_BS"/>
</dbReference>
<dbReference type="EC" id="2.2.1.1" evidence="5 13"/>
<evidence type="ECO:0000256" key="8">
    <source>
        <dbReference type="ARBA" id="ARBA00022723"/>
    </source>
</evidence>
<dbReference type="Pfam" id="PF22613">
    <property type="entry name" value="Transketolase_C_1"/>
    <property type="match status" value="1"/>
</dbReference>
<feature type="binding site" evidence="15">
    <location>
        <position position="495"/>
    </location>
    <ligand>
        <name>substrate</name>
    </ligand>
</feature>
<dbReference type="GO" id="GO:0004802">
    <property type="term" value="F:transketolase activity"/>
    <property type="evidence" value="ECO:0007669"/>
    <property type="project" value="UniProtKB-UniRule"/>
</dbReference>
<dbReference type="SMART" id="SM00861">
    <property type="entry name" value="Transket_pyr"/>
    <property type="match status" value="1"/>
</dbReference>
<evidence type="ECO:0000256" key="12">
    <source>
        <dbReference type="ARBA" id="ARBA00049473"/>
    </source>
</evidence>
<dbReference type="SUPFAM" id="SSF52518">
    <property type="entry name" value="Thiamin diphosphate-binding fold (THDP-binding)"/>
    <property type="match status" value="2"/>
</dbReference>
<dbReference type="InterPro" id="IPR009014">
    <property type="entry name" value="Transketo_C/PFOR_II"/>
</dbReference>
<keyword evidence="8 17" id="KW-0479">Metal-binding</keyword>
<dbReference type="GO" id="GO:0005829">
    <property type="term" value="C:cytosol"/>
    <property type="evidence" value="ECO:0007669"/>
    <property type="project" value="TreeGrafter"/>
</dbReference>
<dbReference type="Gene3D" id="3.40.50.920">
    <property type="match status" value="1"/>
</dbReference>
<evidence type="ECO:0000256" key="1">
    <source>
        <dbReference type="ARBA" id="ARBA00001913"/>
    </source>
</evidence>
<dbReference type="CDD" id="cd07033">
    <property type="entry name" value="TPP_PYR_DXS_TK_like"/>
    <property type="match status" value="1"/>
</dbReference>
<feature type="binding site" evidence="15">
    <location>
        <position position="47"/>
    </location>
    <ligand>
        <name>substrate</name>
    </ligand>
</feature>
<feature type="binding site" evidence="16">
    <location>
        <position position="471"/>
    </location>
    <ligand>
        <name>thiamine diphosphate</name>
        <dbReference type="ChEBI" id="CHEBI:58937"/>
    </ligand>
</feature>
<organism evidence="21 22">
    <name type="scientific">Afipia carboxidovorans (strain ATCC 49405 / DSM 1227 / KCTC 32145 / OM5)</name>
    <name type="common">Oligotropha carboxidovorans</name>
    <dbReference type="NCBI Taxonomy" id="504832"/>
    <lineage>
        <taxon>Bacteria</taxon>
        <taxon>Pseudomonadati</taxon>
        <taxon>Pseudomonadota</taxon>
        <taxon>Alphaproteobacteria</taxon>
        <taxon>Hyphomicrobiales</taxon>
        <taxon>Nitrobacteraceae</taxon>
        <taxon>Afipia</taxon>
    </lineage>
</organism>
<evidence type="ECO:0000313" key="22">
    <source>
        <dbReference type="Proteomes" id="UP000007730"/>
    </source>
</evidence>
<dbReference type="InterPro" id="IPR005478">
    <property type="entry name" value="Transketolase_bac-like"/>
</dbReference>
<keyword evidence="6" id="KW-0113">Calvin cycle</keyword>
<evidence type="ECO:0000256" key="9">
    <source>
        <dbReference type="ARBA" id="ARBA00022837"/>
    </source>
</evidence>
<feature type="binding site" evidence="15">
    <location>
        <position position="503"/>
    </location>
    <ligand>
        <name>substrate</name>
    </ligand>
</feature>
<feature type="active site" description="Proton donor" evidence="14">
    <location>
        <position position="446"/>
    </location>
</feature>
<dbReference type="EMBL" id="CP002826">
    <property type="protein sequence ID" value="AEI07581.1"/>
    <property type="molecule type" value="Genomic_DNA"/>
</dbReference>
<evidence type="ECO:0000256" key="10">
    <source>
        <dbReference type="ARBA" id="ARBA00022842"/>
    </source>
</evidence>
<keyword evidence="7 21" id="KW-0808">Transferase</keyword>
<evidence type="ECO:0000256" key="11">
    <source>
        <dbReference type="ARBA" id="ARBA00023052"/>
    </source>
</evidence>
<dbReference type="Pfam" id="PF00456">
    <property type="entry name" value="Transketolase_N"/>
    <property type="match status" value="1"/>
</dbReference>
<proteinExistence type="inferred from homology"/>
<evidence type="ECO:0000256" key="18">
    <source>
        <dbReference type="PIRSR" id="PIRSR605478-5"/>
    </source>
</evidence>
<evidence type="ECO:0000259" key="20">
    <source>
        <dbReference type="SMART" id="SM00861"/>
    </source>
</evidence>
<gene>
    <name evidence="21" type="primary">tkt</name>
    <name evidence="21" type="ordered locus">OCA5_c28900</name>
</gene>
<dbReference type="FunFam" id="3.40.50.920:FF:000003">
    <property type="entry name" value="Transketolase"/>
    <property type="match status" value="1"/>
</dbReference>
<keyword evidence="22" id="KW-1185">Reference proteome</keyword>
<comment type="catalytic activity">
    <reaction evidence="12">
        <text>D-sedoheptulose 7-phosphate + D-glyceraldehyde 3-phosphate = aldehydo-D-ribose 5-phosphate + D-xylulose 5-phosphate</text>
        <dbReference type="Rhea" id="RHEA:10508"/>
        <dbReference type="ChEBI" id="CHEBI:57483"/>
        <dbReference type="ChEBI" id="CHEBI:57737"/>
        <dbReference type="ChEBI" id="CHEBI:58273"/>
        <dbReference type="ChEBI" id="CHEBI:59776"/>
        <dbReference type="EC" id="2.2.1.1"/>
    </reaction>
</comment>
<evidence type="ECO:0000256" key="5">
    <source>
        <dbReference type="ARBA" id="ARBA00013152"/>
    </source>
</evidence>
<dbReference type="CDD" id="cd02012">
    <property type="entry name" value="TPP_TK"/>
    <property type="match status" value="1"/>
</dbReference>
<keyword evidence="11 16" id="KW-0786">Thiamine pyrophosphate</keyword>
<dbReference type="PATRIC" id="fig|504832.7.peg.3050"/>
<evidence type="ECO:0000256" key="3">
    <source>
        <dbReference type="ARBA" id="ARBA00007131"/>
    </source>
</evidence>
<dbReference type="PANTHER" id="PTHR43522">
    <property type="entry name" value="TRANSKETOLASE"/>
    <property type="match status" value="1"/>
</dbReference>
<dbReference type="GO" id="GO:0019253">
    <property type="term" value="P:reductive pentose-phosphate cycle"/>
    <property type="evidence" value="ECO:0007669"/>
    <property type="project" value="UniProtKB-KW"/>
</dbReference>
<feature type="binding site" evidence="15">
    <location>
        <position position="554"/>
    </location>
    <ligand>
        <name>substrate</name>
    </ligand>
</feature>
<dbReference type="FunFam" id="3.40.50.970:FF:000003">
    <property type="entry name" value="Transketolase"/>
    <property type="match status" value="1"/>
</dbReference>
<comment type="cofactor">
    <cofactor evidence="2">
        <name>Co(2+)</name>
        <dbReference type="ChEBI" id="CHEBI:48828"/>
    </cofactor>
</comment>
<evidence type="ECO:0000256" key="7">
    <source>
        <dbReference type="ARBA" id="ARBA00022679"/>
    </source>
</evidence>
<sequence>MPGITPMDAPRSTSDDRPRAPGNIDQLCINTIRTLTVDSVQKANSGHAGAPMGLAPVAYTLWQEVLRYDPTEPLWPNRDRFVLSCGHASMLLYALIHLSGIKRLKDGKVTNEPAVSLDDIEHFRQIDSVTPGHPEYGHTTGVETTTGPLGQGCGNSVGMAIASRWLGAHYNRPGHTVFDFNVYTICSDGDLMEGVASEAASLAGHLGLDNLCWIYDSNTVTIEGHTELAFDENVAERFRGYGWHVTNISDANDCSRTRATLEEFRETKGRPTLIIVNSVIGYGAPDLQGTSKIHSDPLGAEEIRKVKAFLGFPEDKDFYIPDGVLERFREGIGQRGAAARAAWEKNFRDYAATYRHEATQIERCLKHELPESWASALPVFKADAKGIATREASGKVLNAIAEELPWVLGGAADLAPSTKTKLTTEGMGALEKTTPGGRNMHFGVREHGMGAIVNGLGLCHLRAYGATFLIFSDYMRPPIRLAALMRLPVFHVFTHDSIGVGEDGPTHQPVEQLASLRAIPGLVTLRPADANEVSEAYRVIFTLKDTPAALILSRQPLPIFDRGKYAPASGLARGAYIMADDGGEPQVILIGTGSEVQLCVAAYEELKTRGLRARVVSMPSWDLFEKQDKSYRDTVLPPRITARVTVEQGSTIGWDRYAGPSGAIIGMHTFGSSAPLKDLLKKFGFAPDKVVEAALRQIEQNKAS</sequence>
<comment type="cofactor">
    <cofactor evidence="1">
        <name>Ca(2+)</name>
        <dbReference type="ChEBI" id="CHEBI:29108"/>
    </cofactor>
</comment>
<dbReference type="STRING" id="504832.OCA5_c28900"/>
<feature type="domain" description="Transketolase-like pyrimidine-binding" evidence="20">
    <location>
        <begin position="387"/>
        <end position="559"/>
    </location>
</feature>
<dbReference type="SUPFAM" id="SSF52922">
    <property type="entry name" value="TK C-terminal domain-like"/>
    <property type="match status" value="1"/>
</dbReference>
<evidence type="ECO:0000256" key="6">
    <source>
        <dbReference type="ARBA" id="ARBA00022567"/>
    </source>
</evidence>
<feature type="binding site" evidence="15">
    <location>
        <position position="507"/>
    </location>
    <ligand>
        <name>substrate</name>
    </ligand>
</feature>
<dbReference type="PANTHER" id="PTHR43522:SF2">
    <property type="entry name" value="TRANSKETOLASE 1-RELATED"/>
    <property type="match status" value="1"/>
</dbReference>
<dbReference type="Proteomes" id="UP000007730">
    <property type="component" value="Chromosome"/>
</dbReference>
<dbReference type="HOGENOM" id="CLU_009227_0_0_5"/>
<feature type="binding site" evidence="15">
    <location>
        <position position="417"/>
    </location>
    <ligand>
        <name>substrate</name>
    </ligand>
</feature>
<dbReference type="KEGG" id="ocg:OCA5_c28900"/>
<evidence type="ECO:0000256" key="2">
    <source>
        <dbReference type="ARBA" id="ARBA00001941"/>
    </source>
</evidence>
<dbReference type="InterPro" id="IPR055152">
    <property type="entry name" value="Transketolase-like_C_2"/>
</dbReference>
<evidence type="ECO:0000313" key="21">
    <source>
        <dbReference type="EMBL" id="AEI07581.1"/>
    </source>
</evidence>